<comment type="caution">
    <text evidence="3">The sequence shown here is derived from an EMBL/GenBank/DDBJ whole genome shotgun (WGS) entry which is preliminary data.</text>
</comment>
<proteinExistence type="predicted"/>
<dbReference type="InterPro" id="IPR021871">
    <property type="entry name" value="DUF3482"/>
</dbReference>
<evidence type="ECO:0000256" key="1">
    <source>
        <dbReference type="SAM" id="Phobius"/>
    </source>
</evidence>
<feature type="domain" description="G" evidence="2">
    <location>
        <begin position="8"/>
        <end position="152"/>
    </location>
</feature>
<evidence type="ECO:0000313" key="3">
    <source>
        <dbReference type="EMBL" id="MEL0657565.1"/>
    </source>
</evidence>
<keyword evidence="1" id="KW-1133">Transmembrane helix</keyword>
<dbReference type="Pfam" id="PF11981">
    <property type="entry name" value="DUF3482"/>
    <property type="match status" value="1"/>
</dbReference>
<gene>
    <name evidence="3" type="ORF">V6255_00310</name>
</gene>
<name>A0ABU9H6W5_9GAMM</name>
<dbReference type="InterPro" id="IPR006073">
    <property type="entry name" value="GTP-bd"/>
</dbReference>
<dbReference type="PANTHER" id="PTHR42714:SF7">
    <property type="entry name" value="G DOMAIN-CONTAINING PROTEIN"/>
    <property type="match status" value="1"/>
</dbReference>
<accession>A0ABU9H6W5</accession>
<dbReference type="SUPFAM" id="SSF52540">
    <property type="entry name" value="P-loop containing nucleoside triphosphate hydrolases"/>
    <property type="match status" value="1"/>
</dbReference>
<dbReference type="InterPro" id="IPR027417">
    <property type="entry name" value="P-loop_NTPase"/>
</dbReference>
<protein>
    <submittedName>
        <fullName evidence="3">GTPase/DUF3482 domain-containing protein</fullName>
    </submittedName>
</protein>
<dbReference type="RefSeq" id="WP_341626344.1">
    <property type="nucleotide sequence ID" value="NZ_JBAKBA010000001.1"/>
</dbReference>
<keyword evidence="4" id="KW-1185">Reference proteome</keyword>
<dbReference type="Proteomes" id="UP001366060">
    <property type="component" value="Unassembled WGS sequence"/>
</dbReference>
<organism evidence="3 4">
    <name type="scientific">Psychromonas arctica</name>
    <dbReference type="NCBI Taxonomy" id="168275"/>
    <lineage>
        <taxon>Bacteria</taxon>
        <taxon>Pseudomonadati</taxon>
        <taxon>Pseudomonadota</taxon>
        <taxon>Gammaproteobacteria</taxon>
        <taxon>Alteromonadales</taxon>
        <taxon>Psychromonadaceae</taxon>
        <taxon>Psychromonas</taxon>
    </lineage>
</organism>
<keyword evidence="1" id="KW-0812">Transmembrane</keyword>
<dbReference type="EMBL" id="JBAKBA010000001">
    <property type="protein sequence ID" value="MEL0657565.1"/>
    <property type="molecule type" value="Genomic_DNA"/>
</dbReference>
<reference evidence="3 4" key="1">
    <citation type="submission" date="2024-02" db="EMBL/GenBank/DDBJ databases">
        <title>Bacteria isolated from the canopy kelp, Nereocystis luetkeana.</title>
        <authorList>
            <person name="Pfister C.A."/>
            <person name="Younker I.T."/>
            <person name="Light S.H."/>
        </authorList>
    </citation>
    <scope>NUCLEOTIDE SEQUENCE [LARGE SCALE GENOMIC DNA]</scope>
    <source>
        <strain evidence="3 4">TI.2.07</strain>
    </source>
</reference>
<dbReference type="Pfam" id="PF01926">
    <property type="entry name" value="MMR_HSR1"/>
    <property type="match status" value="1"/>
</dbReference>
<sequence>MDKQLLSVAVVGHANTGKTSLIRTLLRDASFGQIADKAGTTRHVEGAEIRVDNNQSLVIYDTPGLEDSINLLSVLDAEPSIEYQDGIDRLLAFIKRENDFPELNQELKVLKALLSNDILFYVIDVREPILGKYRDELKILSYAAKPIIPVLNFIEAGQENIRAWQTQLARLNLHAFVSFDSVVFRFSDELKIYQKMQTLLAHREQQLDALITQRKQQWQERESAAQQLIATLLVEAAACRFKADNNEKSIGLASEQLQSAIRELEKQTLNQLLALYQFKQHDIDQYDLPIQQGQWELDLFSSDNLQEFGVKATSNFVKGAGIGVAVDLVAAGMTLGAAAVAGGVMGVLWGVKQRYYDEIHAKVKGHRYLCADDLTLQVLWMRQLSLLIALQQRGHASVAKMSLADVKIDKIELPKQWSKWLKNARQHPQWLISNKSEQPLLREKKQLLIDQVVNSLIVISHEKSEK</sequence>
<dbReference type="PANTHER" id="PTHR42714">
    <property type="entry name" value="TRNA MODIFICATION GTPASE GTPBP3"/>
    <property type="match status" value="1"/>
</dbReference>
<evidence type="ECO:0000313" key="4">
    <source>
        <dbReference type="Proteomes" id="UP001366060"/>
    </source>
</evidence>
<evidence type="ECO:0000259" key="2">
    <source>
        <dbReference type="Pfam" id="PF01926"/>
    </source>
</evidence>
<dbReference type="Gene3D" id="3.40.50.300">
    <property type="entry name" value="P-loop containing nucleotide triphosphate hydrolases"/>
    <property type="match status" value="1"/>
</dbReference>
<keyword evidence="1" id="KW-0472">Membrane</keyword>
<feature type="transmembrane region" description="Helical" evidence="1">
    <location>
        <begin position="328"/>
        <end position="351"/>
    </location>
</feature>